<dbReference type="GO" id="GO:0004662">
    <property type="term" value="F:CAAX-protein geranylgeranyltransferase activity"/>
    <property type="evidence" value="ECO:0007669"/>
    <property type="project" value="TreeGrafter"/>
</dbReference>
<feature type="compositionally biased region" description="Acidic residues" evidence="8">
    <location>
        <begin position="575"/>
        <end position="586"/>
    </location>
</feature>
<keyword evidence="3" id="KW-0637">Prenyltransferase</keyword>
<accession>A0A364NF16</accession>
<evidence type="ECO:0000256" key="1">
    <source>
        <dbReference type="ARBA" id="ARBA00001947"/>
    </source>
</evidence>
<evidence type="ECO:0000256" key="3">
    <source>
        <dbReference type="ARBA" id="ARBA00022602"/>
    </source>
</evidence>
<dbReference type="EMBL" id="QGDH01000007">
    <property type="protein sequence ID" value="RAR15914.1"/>
    <property type="molecule type" value="Genomic_DNA"/>
</dbReference>
<keyword evidence="6" id="KW-0677">Repeat</keyword>
<evidence type="ECO:0000256" key="4">
    <source>
        <dbReference type="ARBA" id="ARBA00022679"/>
    </source>
</evidence>
<dbReference type="Pfam" id="PF00432">
    <property type="entry name" value="Prenyltrans"/>
    <property type="match status" value="1"/>
</dbReference>
<reference evidence="11" key="1">
    <citation type="submission" date="2018-05" db="EMBL/GenBank/DDBJ databases">
        <title>Draft genome sequence of Stemphylium lycopersici strain CIDEFI 213.</title>
        <authorList>
            <person name="Medina R."/>
            <person name="Franco M.E.E."/>
            <person name="Lucentini C.G."/>
            <person name="Saparrat M.C.N."/>
            <person name="Balatti P.A."/>
        </authorList>
    </citation>
    <scope>NUCLEOTIDE SEQUENCE [LARGE SCALE GENOMIC DNA]</scope>
    <source>
        <strain evidence="11">CIDEFI 213</strain>
    </source>
</reference>
<dbReference type="Gene3D" id="1.50.10.20">
    <property type="match status" value="1"/>
</dbReference>
<dbReference type="InterPro" id="IPR019186">
    <property type="entry name" value="Nucleolar_protein_12"/>
</dbReference>
<dbReference type="InterPro" id="IPR045089">
    <property type="entry name" value="PGGT1B-like"/>
</dbReference>
<feature type="domain" description="Prenyltransferase alpha-alpha toroid" evidence="9">
    <location>
        <begin position="11"/>
        <end position="407"/>
    </location>
</feature>
<dbReference type="PANTHER" id="PTHR11774:SF4">
    <property type="entry name" value="GERANYLGERANYL TRANSFERASE TYPE-1 SUBUNIT BETA"/>
    <property type="match status" value="1"/>
</dbReference>
<evidence type="ECO:0000313" key="11">
    <source>
        <dbReference type="Proteomes" id="UP000249619"/>
    </source>
</evidence>
<protein>
    <submittedName>
        <fullName evidence="10">Terpenoid cyclases/Protein prenyltransferase</fullName>
    </submittedName>
</protein>
<name>A0A364NF16_STELY</name>
<evidence type="ECO:0000256" key="5">
    <source>
        <dbReference type="ARBA" id="ARBA00022723"/>
    </source>
</evidence>
<organism evidence="10 11">
    <name type="scientific">Stemphylium lycopersici</name>
    <name type="common">Tomato gray leaf spot disease fungus</name>
    <name type="synonym">Thyrospora lycopersici</name>
    <dbReference type="NCBI Taxonomy" id="183478"/>
    <lineage>
        <taxon>Eukaryota</taxon>
        <taxon>Fungi</taxon>
        <taxon>Dikarya</taxon>
        <taxon>Ascomycota</taxon>
        <taxon>Pezizomycotina</taxon>
        <taxon>Dothideomycetes</taxon>
        <taxon>Pleosporomycetidae</taxon>
        <taxon>Pleosporales</taxon>
        <taxon>Pleosporineae</taxon>
        <taxon>Pleosporaceae</taxon>
        <taxon>Stemphylium</taxon>
    </lineage>
</organism>
<comment type="caution">
    <text evidence="10">The sequence shown here is derived from an EMBL/GenBank/DDBJ whole genome shotgun (WGS) entry which is preliminary data.</text>
</comment>
<proteinExistence type="inferred from homology"/>
<evidence type="ECO:0000259" key="9">
    <source>
        <dbReference type="Pfam" id="PF00432"/>
    </source>
</evidence>
<keyword evidence="7" id="KW-0862">Zinc</keyword>
<keyword evidence="4 10" id="KW-0808">Transferase</keyword>
<feature type="compositionally biased region" description="Polar residues" evidence="8">
    <location>
        <begin position="609"/>
        <end position="622"/>
    </location>
</feature>
<evidence type="ECO:0000256" key="6">
    <source>
        <dbReference type="ARBA" id="ARBA00022737"/>
    </source>
</evidence>
<comment type="cofactor">
    <cofactor evidence="1">
        <name>Zn(2+)</name>
        <dbReference type="ChEBI" id="CHEBI:29105"/>
    </cofactor>
</comment>
<dbReference type="GO" id="GO:0005953">
    <property type="term" value="C:CAAX-protein geranylgeranyltransferase complex"/>
    <property type="evidence" value="ECO:0007669"/>
    <property type="project" value="TreeGrafter"/>
</dbReference>
<dbReference type="SUPFAM" id="SSF48239">
    <property type="entry name" value="Terpenoid cyclases/Protein prenyltransferases"/>
    <property type="match status" value="1"/>
</dbReference>
<evidence type="ECO:0000313" key="10">
    <source>
        <dbReference type="EMBL" id="RAR15914.1"/>
    </source>
</evidence>
<feature type="compositionally biased region" description="Basic and acidic residues" evidence="8">
    <location>
        <begin position="679"/>
        <end position="692"/>
    </location>
</feature>
<gene>
    <name evidence="10" type="ORF">DDE83_000711</name>
</gene>
<comment type="similarity">
    <text evidence="2">Belongs to the protein prenyltransferase subunit beta family.</text>
</comment>
<dbReference type="OrthoDB" id="24893at2759"/>
<dbReference type="GO" id="GO:0046872">
    <property type="term" value="F:metal ion binding"/>
    <property type="evidence" value="ECO:0007669"/>
    <property type="project" value="UniProtKB-KW"/>
</dbReference>
<sequence length="708" mass="79763">MAPTGFDNTQLNYARHIKYWRRNLKTLLPHFYTSNDSNRMLLALFTVSALDVLGDLDAALSPEERQGHIDWVYSCQLPEGGFRPWPGSNYGELRNEENKSWDPAHIPGTFFALLTLVVLKDDLERVKRKEILAWLVQMQRPEGSFGETLGDNGYVHGGNDSRFGYMATAIRWILRGDLQGPCQGIPDIDVDAFVNCVRAAECYDGGISEAPYHEAHAGFTCCAIAALAFLDRLPLPPSQKPDGLVRGVSDLQNTLHWLVSRQTLTLDEDDGVDTMGDETDTSETCHDAHTFVKLGAYPSAQAKENTKGRPHVHYELEWVGVNGRCNKVADTCYAYWTCAPLQILGHLDIVDPQPIRKWLLDKTQHLVGGFGKVTGDPPDMYHSFLGLMVIAMFGEPGLQNVDPALCITHKAKKHLESLSWRRKITGVNDAANGKSDIPLIPILSAKTGSQRKPASAPPRIPATHNLYTHTTHTTMGGPPIKKRKIAVTAPEQINFDFAAREEYLTGFHKRKLERKKHAQEENAKREKEEKLRMRRELRAERKADLEKHVEEVNRLVKQANGDMSEAAGSTSPDSDNSDDDDDDEEEFKGFTDPEPINQEDEYIDEDKYTTVTMESVNISRSGFSRPGEEEEVEAAAEAARKKKLEDEEGGAGGEGKKRVWTKAWPKNSERPKKKKKKFRYETKTERKAERMKQGIKKRKQKEARTKDK</sequence>
<dbReference type="AlphaFoldDB" id="A0A364NF16"/>
<keyword evidence="11" id="KW-1185">Reference proteome</keyword>
<evidence type="ECO:0000256" key="2">
    <source>
        <dbReference type="ARBA" id="ARBA00010497"/>
    </source>
</evidence>
<evidence type="ECO:0000256" key="8">
    <source>
        <dbReference type="SAM" id="MobiDB-lite"/>
    </source>
</evidence>
<dbReference type="Pfam" id="PF09805">
    <property type="entry name" value="Nop25"/>
    <property type="match status" value="1"/>
</dbReference>
<feature type="compositionally biased region" description="Basic and acidic residues" evidence="8">
    <location>
        <begin position="518"/>
        <end position="531"/>
    </location>
</feature>
<feature type="region of interest" description="Disordered" evidence="8">
    <location>
        <begin position="558"/>
        <end position="708"/>
    </location>
</feature>
<dbReference type="STRING" id="183478.A0A364NF16"/>
<evidence type="ECO:0000256" key="7">
    <source>
        <dbReference type="ARBA" id="ARBA00022833"/>
    </source>
</evidence>
<dbReference type="PANTHER" id="PTHR11774">
    <property type="entry name" value="GERANYLGERANYL TRANSFERASE TYPE BETA SUBUNIT"/>
    <property type="match status" value="1"/>
</dbReference>
<dbReference type="Proteomes" id="UP000249619">
    <property type="component" value="Unassembled WGS sequence"/>
</dbReference>
<dbReference type="InterPro" id="IPR008930">
    <property type="entry name" value="Terpenoid_cyclase/PrenylTrfase"/>
</dbReference>
<feature type="region of interest" description="Disordered" evidence="8">
    <location>
        <begin position="512"/>
        <end position="531"/>
    </location>
</feature>
<keyword evidence="5" id="KW-0479">Metal-binding</keyword>
<dbReference type="InterPro" id="IPR001330">
    <property type="entry name" value="Prenyltrans"/>
</dbReference>